<keyword evidence="5" id="KW-0645">Protease</keyword>
<dbReference type="GO" id="GO:0005886">
    <property type="term" value="C:plasma membrane"/>
    <property type="evidence" value="ECO:0007669"/>
    <property type="project" value="UniProtKB-SubCell"/>
</dbReference>
<dbReference type="GO" id="GO:0005509">
    <property type="term" value="F:calcium ion binding"/>
    <property type="evidence" value="ECO:0007669"/>
    <property type="project" value="TreeGrafter"/>
</dbReference>
<dbReference type="SUPFAM" id="SSF81585">
    <property type="entry name" value="PsbU/PolX domain-like"/>
    <property type="match status" value="1"/>
</dbReference>
<dbReference type="InterPro" id="IPR001657">
    <property type="entry name" value="Hedgehog"/>
</dbReference>
<dbReference type="InterPro" id="IPR050387">
    <property type="entry name" value="Hedgehog_Signaling"/>
</dbReference>
<evidence type="ECO:0000256" key="9">
    <source>
        <dbReference type="ARBA" id="ARBA00022837"/>
    </source>
</evidence>
<organism evidence="13 14">
    <name type="scientific">Pseudonocardia dioxanivorans (strain ATCC 55486 / DSM 44775 / JCM 13855 / CB1190)</name>
    <dbReference type="NCBI Taxonomy" id="675635"/>
    <lineage>
        <taxon>Bacteria</taxon>
        <taxon>Bacillati</taxon>
        <taxon>Actinomycetota</taxon>
        <taxon>Actinomycetes</taxon>
        <taxon>Pseudonocardiales</taxon>
        <taxon>Pseudonocardiaceae</taxon>
        <taxon>Pseudonocardia</taxon>
    </lineage>
</organism>
<keyword evidence="14" id="KW-1185">Reference proteome</keyword>
<gene>
    <name evidence="13" type="ordered locus">Psed_4297</name>
</gene>
<dbReference type="InterPro" id="IPR009045">
    <property type="entry name" value="Zn_M74/Hedgehog-like"/>
</dbReference>
<feature type="compositionally biased region" description="Basic and acidic residues" evidence="11">
    <location>
        <begin position="1176"/>
        <end position="1188"/>
    </location>
</feature>
<keyword evidence="7" id="KW-0378">Hydrolase</keyword>
<evidence type="ECO:0000256" key="4">
    <source>
        <dbReference type="ARBA" id="ARBA00022475"/>
    </source>
</evidence>
<dbReference type="Gene3D" id="1.10.150.320">
    <property type="entry name" value="Photosystem II 12 kDa extrinsic protein"/>
    <property type="match status" value="1"/>
</dbReference>
<dbReference type="Pfam" id="PF12836">
    <property type="entry name" value="HHH_3"/>
    <property type="match status" value="1"/>
</dbReference>
<feature type="region of interest" description="Disordered" evidence="11">
    <location>
        <begin position="1146"/>
        <end position="1203"/>
    </location>
</feature>
<dbReference type="GO" id="GO:0010468">
    <property type="term" value="P:regulation of gene expression"/>
    <property type="evidence" value="ECO:0007669"/>
    <property type="project" value="TreeGrafter"/>
</dbReference>
<dbReference type="PANTHER" id="PTHR11889">
    <property type="entry name" value="HEDGEHOG"/>
    <property type="match status" value="1"/>
</dbReference>
<dbReference type="PRINTS" id="PR00632">
    <property type="entry name" value="SONICHHOG"/>
</dbReference>
<dbReference type="GO" id="GO:0005113">
    <property type="term" value="F:patched binding"/>
    <property type="evidence" value="ECO:0007669"/>
    <property type="project" value="TreeGrafter"/>
</dbReference>
<evidence type="ECO:0000256" key="3">
    <source>
        <dbReference type="ARBA" id="ARBA00022473"/>
    </source>
</evidence>
<evidence type="ECO:0000256" key="10">
    <source>
        <dbReference type="ARBA" id="ARBA00023136"/>
    </source>
</evidence>
<dbReference type="OrthoDB" id="4312432at2"/>
<keyword evidence="8" id="KW-0068">Autocatalytic cleavage</keyword>
<dbReference type="RefSeq" id="WP_013676373.1">
    <property type="nucleotide sequence ID" value="NC_015312.1"/>
</dbReference>
<comment type="similarity">
    <text evidence="2">Belongs to the hedgehog family.</text>
</comment>
<accession>F4CW45</accession>
<reference evidence="13 14" key="1">
    <citation type="journal article" date="2011" name="J. Bacteriol.">
        <title>Genome sequence of the 1,4-dioxane-degrading Pseudonocardia dioxanivorans strain CB1190.</title>
        <authorList>
            <person name="Sales C.M."/>
            <person name="Mahendra S."/>
            <person name="Grostern A."/>
            <person name="Parales R.E."/>
            <person name="Goodwin L.A."/>
            <person name="Woyke T."/>
            <person name="Nolan M."/>
            <person name="Lapidus A."/>
            <person name="Chertkov O."/>
            <person name="Ovchinnikova G."/>
            <person name="Sczyrba A."/>
            <person name="Alvarez-Cohen L."/>
        </authorList>
    </citation>
    <scope>NUCLEOTIDE SEQUENCE [LARGE SCALE GENOMIC DNA]</scope>
    <source>
        <strain evidence="14">ATCC 55486 / DSM 44775 / JCM 13855 / CB1190</strain>
    </source>
</reference>
<evidence type="ECO:0000256" key="5">
    <source>
        <dbReference type="ARBA" id="ARBA00022670"/>
    </source>
</evidence>
<dbReference type="KEGG" id="pdx:Psed_4297"/>
<dbReference type="GO" id="GO:0006508">
    <property type="term" value="P:proteolysis"/>
    <property type="evidence" value="ECO:0007669"/>
    <property type="project" value="UniProtKB-KW"/>
</dbReference>
<comment type="subcellular location">
    <subcellularLocation>
        <location evidence="1">Cell membrane</location>
    </subcellularLocation>
</comment>
<dbReference type="InterPro" id="IPR000320">
    <property type="entry name" value="Hedgehog_signalling_dom"/>
</dbReference>
<dbReference type="GO" id="GO:0001708">
    <property type="term" value="P:cell fate specification"/>
    <property type="evidence" value="ECO:0007669"/>
    <property type="project" value="TreeGrafter"/>
</dbReference>
<evidence type="ECO:0000313" key="14">
    <source>
        <dbReference type="Proteomes" id="UP000007809"/>
    </source>
</evidence>
<dbReference type="GO" id="GO:0008233">
    <property type="term" value="F:peptidase activity"/>
    <property type="evidence" value="ECO:0007669"/>
    <property type="project" value="UniProtKB-KW"/>
</dbReference>
<feature type="domain" description="Hedgehog N-terminal signalling" evidence="12">
    <location>
        <begin position="1563"/>
        <end position="1699"/>
    </location>
</feature>
<sequence length="1703" mass="183097">MDRIDVNRADAAELAGIPGITEALADAIVAARAAAPLTGVRDLAALPGITVDQLVTLAEHVHFADPRAATTALPPGRSLVQGRVVDLTNGRAVEGATVVVYVATTPSPTSGDFTPLVGVTTERAGYFQFLRPTTGFTAANAAVTVNGVHRVPIRLADPDPATGTGLLPERLVLVVEPAKDPLYSSGCGCEDLTFSARGEVLEEFSYFTVVRTTDPEITPLVLAESPSVTLDEVAGLSPILEHELLKGVKGIGQLWSAGRPPGADAGAGDAAVLKKMSVSRSALEHVLTTRGRIDGESVEPILHVDAAQKIKGLLKPTKKPAPGRVDLTADTAIDWDASPTLYQATTLAFGHVLHLSHEWSSDGYSLGDLLYSLPLAPGQKKQVVMVDWERRESAANVQSQDYQESLDNALSRDRDVNEIAKGSVGERSRGGSESNVWGWGVGGGVGAILPIEVPIGALVGAGGGGGHADASAWQRSSRKTSASTMQSIRDATVQSANAVRSQRSTVVQSVTQGERFEVSAESVANYNHCHALTIEYFEVLRHFRIDQRLVDVSECVFVPFAMSLFDPDKAIRWKEVLSRYLLDRRLRGGFAALERIAADYAGSDLPTGIFADEQLTHVDGELRLVLKLARPADDADGAYAADSWRWMRALLPWTDPAEFHARYLAGTDARDEAFARAVGQQVAEAIVDNIAVTAVLDNGEERDLKLDLSLVSDFRNGVPMTVTARMTGPLGALRRRDIAFVRVASTVTTLTFPDLSALFPETDFTATVPTLATVLPSHSRLLVDAGFLSYRTAHRSDHLFRDQRIRNDLSGIDDVVVHTPLNTEELRNPRREDQELAARLLAHLNDNIEFYHKVIWTTMTPERRFLLLDRIKGPASVGGRSLASIVENRVLGVVGNCVVMPVAAGFVLDPALEKALVDPVTGEARTLLDLYQPEAVDPIRVSVPTKGVFAEAVMGRCNSCEKKEEDRFWRWEESPIPDSPTAILPVSTDSRRAEPPDLTPQQFPTPVVTVQNAPSLPDPAGLAGLLALLGNADTFRDMAGLSETQRNSLAALQRAMGTAEYFGGQAAGLTNLAAQVYMAKEGIDKTLSKIQQAKDQQLIDPGTATALTKKALESALPATAAEPGVTATKEFGDIVRSAVTSPDAEIAVTRPGGESVSIRKRGATTAEDSGTGPSADGDRPAPRPDRPSDPPSRPGLFATPDERLTAPPLGMLVAYFSQWENDERVPPGARRLFSRGRVQSLGQQLRADHLDHHRSTAEPLDAAMVAELARRLAASTEPAAAAEFLALLLCHNHTRSQSRRLSSISYESMALPWDRTGGDDTAVTYRYRVFDDESNATFQDFEIALERGALPADIYEVGGAPSGFYLIYDPDELGHDDPADWYHYFLTRTVTHGIAAGVVERTGGIGPALDDWSAYSVGLYEIVTWVAGLLRDAQPDADVTDERFDAWLFANALSFLEEAYYGTSGEQGETVREGHAQHRGAREAVLALSDAGFAPVWRWFVPRAGTLQIYLGGLLDEASSAGPSAALRIGERLADLASSITPFVDQIWDFDGAVLVAADVPLGEHVPARTEADASGAAAGVVAAGSPEFDALVRLDDPTVVVKDEEGSGADRMMTPRLAELVGVLAAHVAQAFPGRRLRLTEAWDPDGEHSHSSLHYEGRAADLTVDDRDRAKLGRLAALAVQTGFDWVLHENDHVHVSVRAG</sequence>
<dbReference type="GO" id="GO:0005615">
    <property type="term" value="C:extracellular space"/>
    <property type="evidence" value="ECO:0007669"/>
    <property type="project" value="TreeGrafter"/>
</dbReference>
<dbReference type="GO" id="GO:0007267">
    <property type="term" value="P:cell-cell signaling"/>
    <property type="evidence" value="ECO:0007669"/>
    <property type="project" value="InterPro"/>
</dbReference>
<dbReference type="HOGENOM" id="CLU_240802_0_0_11"/>
<name>F4CW45_PSEUX</name>
<dbReference type="EMBL" id="CP002593">
    <property type="protein sequence ID" value="AEA26459.1"/>
    <property type="molecule type" value="Genomic_DNA"/>
</dbReference>
<dbReference type="PANTHER" id="PTHR11889:SF31">
    <property type="entry name" value="PROTEIN HEDGEHOG"/>
    <property type="match status" value="1"/>
</dbReference>
<evidence type="ECO:0000256" key="11">
    <source>
        <dbReference type="SAM" id="MobiDB-lite"/>
    </source>
</evidence>
<dbReference type="SUPFAM" id="SSF55166">
    <property type="entry name" value="Hedgehog/DD-peptidase"/>
    <property type="match status" value="1"/>
</dbReference>
<evidence type="ECO:0000256" key="7">
    <source>
        <dbReference type="ARBA" id="ARBA00022801"/>
    </source>
</evidence>
<evidence type="ECO:0000313" key="13">
    <source>
        <dbReference type="EMBL" id="AEA26459.1"/>
    </source>
</evidence>
<dbReference type="Pfam" id="PF01085">
    <property type="entry name" value="HH_signal"/>
    <property type="match status" value="1"/>
</dbReference>
<evidence type="ECO:0000256" key="6">
    <source>
        <dbReference type="ARBA" id="ARBA00022723"/>
    </source>
</evidence>
<keyword evidence="3" id="KW-0217">Developmental protein</keyword>
<evidence type="ECO:0000259" key="12">
    <source>
        <dbReference type="Pfam" id="PF01085"/>
    </source>
</evidence>
<dbReference type="Gene3D" id="3.30.1380.10">
    <property type="match status" value="1"/>
</dbReference>
<proteinExistence type="inferred from homology"/>
<evidence type="ECO:0000256" key="8">
    <source>
        <dbReference type="ARBA" id="ARBA00022813"/>
    </source>
</evidence>
<dbReference type="GO" id="GO:0007224">
    <property type="term" value="P:smoothened signaling pathway"/>
    <property type="evidence" value="ECO:0007669"/>
    <property type="project" value="TreeGrafter"/>
</dbReference>
<evidence type="ECO:0000256" key="1">
    <source>
        <dbReference type="ARBA" id="ARBA00004236"/>
    </source>
</evidence>
<protein>
    <submittedName>
        <fullName evidence="13">Hedgehog, N-terminal signaling domain protein</fullName>
    </submittedName>
</protein>
<keyword evidence="6" id="KW-0479">Metal-binding</keyword>
<keyword evidence="9" id="KW-0106">Calcium</keyword>
<dbReference type="STRING" id="675635.Psed_4297"/>
<evidence type="ECO:0000256" key="2">
    <source>
        <dbReference type="ARBA" id="ARBA00010649"/>
    </source>
</evidence>
<keyword evidence="10" id="KW-0472">Membrane</keyword>
<dbReference type="eggNOG" id="COG1073">
    <property type="taxonomic scope" value="Bacteria"/>
</dbReference>
<keyword evidence="4" id="KW-1003">Cell membrane</keyword>
<dbReference type="Proteomes" id="UP000007809">
    <property type="component" value="Chromosome"/>
</dbReference>